<dbReference type="EMBL" id="GGMR01018516">
    <property type="protein sequence ID" value="MBY31135.1"/>
    <property type="molecule type" value="Transcribed_RNA"/>
</dbReference>
<organism evidence="2">
    <name type="scientific">Schizaphis graminum</name>
    <name type="common">Green bug aphid</name>
    <dbReference type="NCBI Taxonomy" id="13262"/>
    <lineage>
        <taxon>Eukaryota</taxon>
        <taxon>Metazoa</taxon>
        <taxon>Ecdysozoa</taxon>
        <taxon>Arthropoda</taxon>
        <taxon>Hexapoda</taxon>
        <taxon>Insecta</taxon>
        <taxon>Pterygota</taxon>
        <taxon>Neoptera</taxon>
        <taxon>Paraneoptera</taxon>
        <taxon>Hemiptera</taxon>
        <taxon>Sternorrhyncha</taxon>
        <taxon>Aphidomorpha</taxon>
        <taxon>Aphidoidea</taxon>
        <taxon>Aphididae</taxon>
        <taxon>Aphidini</taxon>
        <taxon>Schizaphis</taxon>
    </lineage>
</organism>
<evidence type="ECO:0000256" key="1">
    <source>
        <dbReference type="SAM" id="SignalP"/>
    </source>
</evidence>
<proteinExistence type="predicted"/>
<accession>A0A2S2PP02</accession>
<gene>
    <name evidence="2" type="ORF">g.57584</name>
</gene>
<feature type="signal peptide" evidence="1">
    <location>
        <begin position="1"/>
        <end position="26"/>
    </location>
</feature>
<keyword evidence="1" id="KW-0732">Signal</keyword>
<dbReference type="AlphaFoldDB" id="A0A2S2PP02"/>
<reference evidence="2" key="1">
    <citation type="submission" date="2018-04" db="EMBL/GenBank/DDBJ databases">
        <title>Transcriptome of Schizaphis graminum biotype I.</title>
        <authorList>
            <person name="Scully E.D."/>
            <person name="Geib S.M."/>
            <person name="Palmer N.A."/>
            <person name="Koch K."/>
            <person name="Bradshaw J."/>
            <person name="Heng-Moss T."/>
            <person name="Sarath G."/>
        </authorList>
    </citation>
    <scope>NUCLEOTIDE SEQUENCE</scope>
</reference>
<evidence type="ECO:0000313" key="2">
    <source>
        <dbReference type="EMBL" id="MBY31135.1"/>
    </source>
</evidence>
<feature type="chain" id="PRO_5015448082" evidence="1">
    <location>
        <begin position="27"/>
        <end position="167"/>
    </location>
</feature>
<sequence>MARVPSLLCLIVLPLITLYSIPHVNATIFVPEEIPSLLSVVYSNMPPIKKGTDSKLGVGFRLGPNADVQFQLELGPQTNTLPIGGNAASAPAVANKRHATVGQGSDSSGGKPKDWLNAWRLQMSPGYVADESNDVVPGEVAGGTVGDGSSDAVAHLRQLYKPQPMTA</sequence>
<protein>
    <submittedName>
        <fullName evidence="2">Uncharacterized protein</fullName>
    </submittedName>
</protein>
<name>A0A2S2PP02_SCHGA</name>